<organism evidence="2 3">
    <name type="scientific">Thiohalocapsa halophila</name>
    <dbReference type="NCBI Taxonomy" id="69359"/>
    <lineage>
        <taxon>Bacteria</taxon>
        <taxon>Pseudomonadati</taxon>
        <taxon>Pseudomonadota</taxon>
        <taxon>Gammaproteobacteria</taxon>
        <taxon>Chromatiales</taxon>
        <taxon>Chromatiaceae</taxon>
        <taxon>Thiohalocapsa</taxon>
    </lineage>
</organism>
<dbReference type="Gene3D" id="3.40.630.30">
    <property type="match status" value="1"/>
</dbReference>
<sequence length="166" mass="17818">MAVSTSSIALRLATPGDVDPLRSIYAASVNTLAQGHYSSRQIAVWAGYAEAPAFGDCILEPLTILATIAQQPIGFCGIEPTGHVASLYVHPDHARRGLGITLLRAALERCATPTRGYWLAEASLLSRPVFERLGFGQVGLEQTDRRGIGFERFQMLRDCECSAAGA</sequence>
<comment type="caution">
    <text evidence="2">The sequence shown here is derived from an EMBL/GenBank/DDBJ whole genome shotgun (WGS) entry which is preliminary data.</text>
</comment>
<dbReference type="PANTHER" id="PTHR43451:SF1">
    <property type="entry name" value="ACETYLTRANSFERASE"/>
    <property type="match status" value="1"/>
</dbReference>
<dbReference type="RefSeq" id="WP_200243595.1">
    <property type="nucleotide sequence ID" value="NZ_NRRV01000156.1"/>
</dbReference>
<evidence type="ECO:0000313" key="2">
    <source>
        <dbReference type="EMBL" id="MBK1633949.1"/>
    </source>
</evidence>
<dbReference type="PROSITE" id="PS51186">
    <property type="entry name" value="GNAT"/>
    <property type="match status" value="1"/>
</dbReference>
<dbReference type="Proteomes" id="UP000748752">
    <property type="component" value="Unassembled WGS sequence"/>
</dbReference>
<dbReference type="CDD" id="cd04301">
    <property type="entry name" value="NAT_SF"/>
    <property type="match status" value="1"/>
</dbReference>
<dbReference type="InterPro" id="IPR016181">
    <property type="entry name" value="Acyl_CoA_acyltransferase"/>
</dbReference>
<dbReference type="EMBL" id="NRRV01000156">
    <property type="protein sequence ID" value="MBK1633949.1"/>
    <property type="molecule type" value="Genomic_DNA"/>
</dbReference>
<dbReference type="Pfam" id="PF13673">
    <property type="entry name" value="Acetyltransf_10"/>
    <property type="match status" value="1"/>
</dbReference>
<dbReference type="SUPFAM" id="SSF55729">
    <property type="entry name" value="Acyl-CoA N-acyltransferases (Nat)"/>
    <property type="match status" value="1"/>
</dbReference>
<proteinExistence type="predicted"/>
<feature type="domain" description="N-acetyltransferase" evidence="1">
    <location>
        <begin position="8"/>
        <end position="160"/>
    </location>
</feature>
<dbReference type="PANTHER" id="PTHR43451">
    <property type="entry name" value="ACETYLTRANSFERASE (GNAT) FAMILY PROTEIN"/>
    <property type="match status" value="1"/>
</dbReference>
<keyword evidence="3" id="KW-1185">Reference proteome</keyword>
<reference evidence="2 3" key="1">
    <citation type="journal article" date="2020" name="Microorganisms">
        <title>Osmotic Adaptation and Compatible Solute Biosynthesis of Phototrophic Bacteria as Revealed from Genome Analyses.</title>
        <authorList>
            <person name="Imhoff J.F."/>
            <person name="Rahn T."/>
            <person name="Kunzel S."/>
            <person name="Keller A."/>
            <person name="Neulinger S.C."/>
        </authorList>
    </citation>
    <scope>NUCLEOTIDE SEQUENCE [LARGE SCALE GENOMIC DNA]</scope>
    <source>
        <strain evidence="2 3">DSM 6210</strain>
    </source>
</reference>
<protein>
    <recommendedName>
        <fullName evidence="1">N-acetyltransferase domain-containing protein</fullName>
    </recommendedName>
</protein>
<dbReference type="InterPro" id="IPR052564">
    <property type="entry name" value="N-acetyltrans/Recomb-assoc"/>
</dbReference>
<gene>
    <name evidence="2" type="ORF">CKO31_25125</name>
</gene>
<accession>A0ABS1CPT4</accession>
<evidence type="ECO:0000259" key="1">
    <source>
        <dbReference type="PROSITE" id="PS51186"/>
    </source>
</evidence>
<dbReference type="InterPro" id="IPR000182">
    <property type="entry name" value="GNAT_dom"/>
</dbReference>
<evidence type="ECO:0000313" key="3">
    <source>
        <dbReference type="Proteomes" id="UP000748752"/>
    </source>
</evidence>
<name>A0ABS1CPT4_9GAMM</name>